<evidence type="ECO:0000313" key="6">
    <source>
        <dbReference type="Proteomes" id="UP001357485"/>
    </source>
</evidence>
<reference evidence="5 6" key="1">
    <citation type="submission" date="2023-08" db="EMBL/GenBank/DDBJ databases">
        <title>Black Yeasts Isolated from many extreme environments.</title>
        <authorList>
            <person name="Coleine C."/>
            <person name="Stajich J.E."/>
            <person name="Selbmann L."/>
        </authorList>
    </citation>
    <scope>NUCLEOTIDE SEQUENCE [LARGE SCALE GENOMIC DNA]</scope>
    <source>
        <strain evidence="5 6">CCFEE 536</strain>
    </source>
</reference>
<dbReference type="InterPro" id="IPR014810">
    <property type="entry name" value="Fcf2_C"/>
</dbReference>
<organism evidence="5 6">
    <name type="scientific">Cryomyces antarcticus</name>
    <dbReference type="NCBI Taxonomy" id="329879"/>
    <lineage>
        <taxon>Eukaryota</taxon>
        <taxon>Fungi</taxon>
        <taxon>Dikarya</taxon>
        <taxon>Ascomycota</taxon>
        <taxon>Pezizomycotina</taxon>
        <taxon>Dothideomycetes</taxon>
        <taxon>Dothideomycetes incertae sedis</taxon>
        <taxon>Cryomyces</taxon>
    </lineage>
</organism>
<proteinExistence type="predicted"/>
<keyword evidence="6" id="KW-1185">Reference proteome</keyword>
<accession>A0ABR0LYW5</accession>
<gene>
    <name evidence="5" type="primary">fcf2</name>
    <name evidence="5" type="ORF">LTR16_002342</name>
</gene>
<comment type="caution">
    <text evidence="5">The sequence shown here is derived from an EMBL/GenBank/DDBJ whole genome shotgun (WGS) entry which is preliminary data.</text>
</comment>
<feature type="compositionally biased region" description="Acidic residues" evidence="3">
    <location>
        <begin position="28"/>
        <end position="38"/>
    </location>
</feature>
<keyword evidence="2" id="KW-0539">Nucleus</keyword>
<dbReference type="EMBL" id="JAVRRA010008382">
    <property type="protein sequence ID" value="KAK5256809.1"/>
    <property type="molecule type" value="Genomic_DNA"/>
</dbReference>
<feature type="compositionally biased region" description="Basic and acidic residues" evidence="3">
    <location>
        <begin position="18"/>
        <end position="27"/>
    </location>
</feature>
<protein>
    <submittedName>
        <fullName evidence="5">dTDP-fucopyranose mutase</fullName>
    </submittedName>
</protein>
<evidence type="ECO:0000256" key="3">
    <source>
        <dbReference type="SAM" id="MobiDB-lite"/>
    </source>
</evidence>
<evidence type="ECO:0000256" key="2">
    <source>
        <dbReference type="ARBA" id="ARBA00023242"/>
    </source>
</evidence>
<evidence type="ECO:0000313" key="5">
    <source>
        <dbReference type="EMBL" id="KAK5256809.1"/>
    </source>
</evidence>
<name>A0ABR0LYW5_9PEZI</name>
<sequence length="262" mass="29853">MVHTRRQDAMGVSSLSQHESDSEKDSLPDSEDLSDDQIQELLKQAEARLRQKAANTTLTQRDTLSGFRIPRLDPGTLTQPYVQSKGDIARVNSARLLDETDRKLSNRPRKVEDPVVVKKKIAERLSHTSLTAMPQEKKATAGPQWFDLPRTDLTPELKRDLQLLKMRSVLDLKRHYKKENGKAKAPEFSQVATIVEGPTEFFSGRLLNRDRKKTFVDEVLAREAQTGRFKNKYNDVQAAKTSGKKDFYKSLKAKRHGGVRKR</sequence>
<dbReference type="PANTHER" id="PTHR21686">
    <property type="entry name" value="DEOXYNUCLEOTIDYLTRANSFERASE TERMINAL-INTERACTING PROTEIN 2"/>
    <property type="match status" value="1"/>
</dbReference>
<dbReference type="PANTHER" id="PTHR21686:SF12">
    <property type="entry name" value="DEOXYNUCLEOTIDYLTRANSFERASE TERMINAL-INTERACTING PROTEIN 2"/>
    <property type="match status" value="1"/>
</dbReference>
<dbReference type="Proteomes" id="UP001357485">
    <property type="component" value="Unassembled WGS sequence"/>
</dbReference>
<evidence type="ECO:0000256" key="1">
    <source>
        <dbReference type="ARBA" id="ARBA00004604"/>
    </source>
</evidence>
<comment type="subcellular location">
    <subcellularLocation>
        <location evidence="1">Nucleus</location>
        <location evidence="1">Nucleolus</location>
    </subcellularLocation>
</comment>
<dbReference type="InterPro" id="IPR039883">
    <property type="entry name" value="Fcf2/DNTTIP2"/>
</dbReference>
<evidence type="ECO:0000259" key="4">
    <source>
        <dbReference type="Pfam" id="PF08698"/>
    </source>
</evidence>
<dbReference type="Pfam" id="PF08698">
    <property type="entry name" value="Fcf2"/>
    <property type="match status" value="1"/>
</dbReference>
<feature type="domain" description="Fcf2 pre-rRNA processing C-terminal" evidence="4">
    <location>
        <begin position="137"/>
        <end position="232"/>
    </location>
</feature>
<feature type="region of interest" description="Disordered" evidence="3">
    <location>
        <begin position="1"/>
        <end position="45"/>
    </location>
</feature>